<dbReference type="Gene3D" id="3.30.530.20">
    <property type="match status" value="1"/>
</dbReference>
<gene>
    <name evidence="4" type="ORF">EVA94_03145</name>
</gene>
<comment type="caution">
    <text evidence="4">The sequence shown here is derived from an EMBL/GenBank/DDBJ whole genome shotgun (WGS) entry which is preliminary data.</text>
</comment>
<feature type="domain" description="Coenzyme Q-binding protein COQ10 START" evidence="3">
    <location>
        <begin position="27"/>
        <end position="145"/>
    </location>
</feature>
<dbReference type="AlphaFoldDB" id="A0A520MRW1"/>
<accession>A0A520MRW1</accession>
<comment type="similarity">
    <text evidence="1">Belongs to the ribosome association toxin RatA family.</text>
</comment>
<evidence type="ECO:0000259" key="3">
    <source>
        <dbReference type="Pfam" id="PF03364"/>
    </source>
</evidence>
<proteinExistence type="inferred from homology"/>
<evidence type="ECO:0000256" key="1">
    <source>
        <dbReference type="ARBA" id="ARBA00008918"/>
    </source>
</evidence>
<dbReference type="SUPFAM" id="SSF55961">
    <property type="entry name" value="Bet v1-like"/>
    <property type="match status" value="1"/>
</dbReference>
<dbReference type="EMBL" id="SHBG01000031">
    <property type="protein sequence ID" value="RZO23949.1"/>
    <property type="molecule type" value="Genomic_DNA"/>
</dbReference>
<evidence type="ECO:0000256" key="2">
    <source>
        <dbReference type="ARBA" id="ARBA00022649"/>
    </source>
</evidence>
<dbReference type="InterPro" id="IPR005031">
    <property type="entry name" value="COQ10_START"/>
</dbReference>
<evidence type="ECO:0000313" key="5">
    <source>
        <dbReference type="Proteomes" id="UP000315498"/>
    </source>
</evidence>
<dbReference type="Proteomes" id="UP000315498">
    <property type="component" value="Unassembled WGS sequence"/>
</dbReference>
<keyword evidence="2" id="KW-1277">Toxin-antitoxin system</keyword>
<dbReference type="Pfam" id="PF03364">
    <property type="entry name" value="Polyketide_cyc"/>
    <property type="match status" value="1"/>
</dbReference>
<organism evidence="4 5">
    <name type="scientific">SAR86 cluster bacterium</name>
    <dbReference type="NCBI Taxonomy" id="2030880"/>
    <lineage>
        <taxon>Bacteria</taxon>
        <taxon>Pseudomonadati</taxon>
        <taxon>Pseudomonadota</taxon>
        <taxon>Gammaproteobacteria</taxon>
        <taxon>SAR86 cluster</taxon>
    </lineage>
</organism>
<name>A0A520MRW1_9GAMM</name>
<dbReference type="InterPro" id="IPR023393">
    <property type="entry name" value="START-like_dom_sf"/>
</dbReference>
<protein>
    <recommendedName>
        <fullName evidence="3">Coenzyme Q-binding protein COQ10 START domain-containing protein</fullName>
    </recommendedName>
</protein>
<reference evidence="4 5" key="1">
    <citation type="submission" date="2019-02" db="EMBL/GenBank/DDBJ databases">
        <title>Prokaryotic population dynamics and viral predation in marine succession experiment using metagenomics: the confinement effect.</title>
        <authorList>
            <person name="Haro-Moreno J.M."/>
            <person name="Rodriguez-Valera F."/>
            <person name="Lopez-Perez M."/>
        </authorList>
    </citation>
    <scope>NUCLEOTIDE SEQUENCE [LARGE SCALE GENOMIC DNA]</scope>
    <source>
        <strain evidence="4">MED-G161</strain>
    </source>
</reference>
<sequence length="152" mass="17895">MHLFLSLKYFKVPRRVSFSKNIDKDHRQIFNHIANFENYSSYIPGCTNAKLIQKEDEYEVGELEFNFLLRNYSIKSKNFLLGNTILIKQIEGPFESFDGEWKVLETDNQNTEVTFKAEFQLPFLLNNLLPDKVIDNFCKVAIEAFVDRITKD</sequence>
<evidence type="ECO:0000313" key="4">
    <source>
        <dbReference type="EMBL" id="RZO23949.1"/>
    </source>
</evidence>